<proteinExistence type="inferred from homology"/>
<dbReference type="NCBIfam" id="TIGR02821">
    <property type="entry name" value="fghA_ester_D"/>
    <property type="match status" value="1"/>
</dbReference>
<organism evidence="7 8">
    <name type="scientific">Larsenimonas suaedae</name>
    <dbReference type="NCBI Taxonomy" id="1851019"/>
    <lineage>
        <taxon>Bacteria</taxon>
        <taxon>Pseudomonadati</taxon>
        <taxon>Pseudomonadota</taxon>
        <taxon>Gammaproteobacteria</taxon>
        <taxon>Oceanospirillales</taxon>
        <taxon>Halomonadaceae</taxon>
        <taxon>Larsenimonas</taxon>
    </lineage>
</organism>
<evidence type="ECO:0000256" key="3">
    <source>
        <dbReference type="ARBA" id="ARBA00022801"/>
    </source>
</evidence>
<keyword evidence="8" id="KW-1185">Reference proteome</keyword>
<evidence type="ECO:0000256" key="6">
    <source>
        <dbReference type="RuleBase" id="RU363068"/>
    </source>
</evidence>
<dbReference type="PANTHER" id="PTHR10061">
    <property type="entry name" value="S-FORMYLGLUTATHIONE HYDROLASE"/>
    <property type="match status" value="1"/>
</dbReference>
<dbReference type="EMBL" id="JARWAO010000002">
    <property type="protein sequence ID" value="MDR5895367.1"/>
    <property type="molecule type" value="Genomic_DNA"/>
</dbReference>
<reference evidence="7 8" key="1">
    <citation type="submission" date="2023-04" db="EMBL/GenBank/DDBJ databases">
        <title>A long-awaited taxogenomic arrangement of the family Halomonadaceae.</title>
        <authorList>
            <person name="De La Haba R."/>
            <person name="Chuvochina M."/>
            <person name="Wittouck S."/>
            <person name="Arahal D.R."/>
            <person name="Sanchez-Porro C."/>
            <person name="Hugenholtz P."/>
            <person name="Ventosa A."/>
        </authorList>
    </citation>
    <scope>NUCLEOTIDE SEQUENCE [LARGE SCALE GENOMIC DNA]</scope>
    <source>
        <strain evidence="7 8">DSM 22428</strain>
    </source>
</reference>
<evidence type="ECO:0000256" key="2">
    <source>
        <dbReference type="ARBA" id="ARBA00022487"/>
    </source>
</evidence>
<keyword evidence="3 6" id="KW-0378">Hydrolase</keyword>
<keyword evidence="2 6" id="KW-0719">Serine esterase</keyword>
<comment type="function">
    <text evidence="6">Serine hydrolase involved in the detoxification of formaldehyde.</text>
</comment>
<protein>
    <recommendedName>
        <fullName evidence="5 6">S-formylglutathione hydrolase</fullName>
        <ecNumber evidence="5 6">3.1.2.12</ecNumber>
    </recommendedName>
</protein>
<evidence type="ECO:0000256" key="5">
    <source>
        <dbReference type="NCBIfam" id="TIGR02821"/>
    </source>
</evidence>
<dbReference type="PANTHER" id="PTHR10061:SF1">
    <property type="entry name" value="S-FORMYLGLUTATHIONE HYDROLASE YEIG"/>
    <property type="match status" value="1"/>
</dbReference>
<sequence>MTTQLECLDEHRCFGGRQLRYRHRSESVDGDMTFSIFLPPGNEDTAMPVLWWLSGLTCTDQNFVQKAGAQRKAAELGLIIVCPDTSPRDAGVPGEDDRYDLGSGAGFYVDATQDPWSEHYRMYDYVTRELPSVIREHFNVAQAQSISGHSMGGHGALVCALKNPGKYASVSAFSPIVNPTECQWGVDAFQTYLGEDRASWSEYDACELVRKNTARQPLLVEQGEADNFLDEQLKPDRLEAVCQELDHPLTLNMRPGYDHSYFFIASFIDEHLDYHARHLSGA</sequence>
<gene>
    <name evidence="7" type="primary">fghA</name>
    <name evidence="7" type="ORF">QC825_04660</name>
</gene>
<evidence type="ECO:0000313" key="8">
    <source>
        <dbReference type="Proteomes" id="UP001269375"/>
    </source>
</evidence>
<dbReference type="RefSeq" id="WP_251591042.1">
    <property type="nucleotide sequence ID" value="NZ_JAMLJI010000001.1"/>
</dbReference>
<dbReference type="Proteomes" id="UP001269375">
    <property type="component" value="Unassembled WGS sequence"/>
</dbReference>
<comment type="similarity">
    <text evidence="1 6">Belongs to the esterase D family.</text>
</comment>
<dbReference type="Pfam" id="PF00756">
    <property type="entry name" value="Esterase"/>
    <property type="match status" value="1"/>
</dbReference>
<evidence type="ECO:0000313" key="7">
    <source>
        <dbReference type="EMBL" id="MDR5895367.1"/>
    </source>
</evidence>
<comment type="caution">
    <text evidence="7">The sequence shown here is derived from an EMBL/GenBank/DDBJ whole genome shotgun (WGS) entry which is preliminary data.</text>
</comment>
<dbReference type="Gene3D" id="3.40.50.1820">
    <property type="entry name" value="alpha/beta hydrolase"/>
    <property type="match status" value="1"/>
</dbReference>
<dbReference type="EC" id="3.1.2.12" evidence="5 6"/>
<comment type="catalytic activity">
    <reaction evidence="4 6">
        <text>S-formylglutathione + H2O = formate + glutathione + H(+)</text>
        <dbReference type="Rhea" id="RHEA:14961"/>
        <dbReference type="ChEBI" id="CHEBI:15377"/>
        <dbReference type="ChEBI" id="CHEBI:15378"/>
        <dbReference type="ChEBI" id="CHEBI:15740"/>
        <dbReference type="ChEBI" id="CHEBI:57688"/>
        <dbReference type="ChEBI" id="CHEBI:57925"/>
        <dbReference type="EC" id="3.1.2.12"/>
    </reaction>
</comment>
<dbReference type="GO" id="GO:0018738">
    <property type="term" value="F:S-formylglutathione hydrolase activity"/>
    <property type="evidence" value="ECO:0007669"/>
    <property type="project" value="UniProtKB-EC"/>
</dbReference>
<dbReference type="SUPFAM" id="SSF53474">
    <property type="entry name" value="alpha/beta-Hydrolases"/>
    <property type="match status" value="1"/>
</dbReference>
<evidence type="ECO:0000256" key="1">
    <source>
        <dbReference type="ARBA" id="ARBA00005622"/>
    </source>
</evidence>
<evidence type="ECO:0000256" key="4">
    <source>
        <dbReference type="ARBA" id="ARBA00047590"/>
    </source>
</evidence>
<name>A0ABU1GUV2_9GAMM</name>
<accession>A0ABU1GUV2</accession>
<dbReference type="InterPro" id="IPR014186">
    <property type="entry name" value="S-formylglutathione_hydrol"/>
</dbReference>
<dbReference type="InterPro" id="IPR029058">
    <property type="entry name" value="AB_hydrolase_fold"/>
</dbReference>
<dbReference type="InterPro" id="IPR000801">
    <property type="entry name" value="Esterase-like"/>
</dbReference>